<organism evidence="2 3">
    <name type="scientific">Phaeosphaeria nodorum (strain SN15 / ATCC MYA-4574 / FGSC 10173)</name>
    <name type="common">Glume blotch fungus</name>
    <name type="synonym">Parastagonospora nodorum</name>
    <dbReference type="NCBI Taxonomy" id="321614"/>
    <lineage>
        <taxon>Eukaryota</taxon>
        <taxon>Fungi</taxon>
        <taxon>Dikarya</taxon>
        <taxon>Ascomycota</taxon>
        <taxon>Pezizomycotina</taxon>
        <taxon>Dothideomycetes</taxon>
        <taxon>Pleosporomycetidae</taxon>
        <taxon>Pleosporales</taxon>
        <taxon>Pleosporineae</taxon>
        <taxon>Phaeosphaeriaceae</taxon>
        <taxon>Parastagonospora</taxon>
    </lineage>
</organism>
<protein>
    <submittedName>
        <fullName evidence="2">Uncharacterized protein</fullName>
    </submittedName>
</protein>
<feature type="transmembrane region" description="Helical" evidence="1">
    <location>
        <begin position="55"/>
        <end position="77"/>
    </location>
</feature>
<keyword evidence="3" id="KW-1185">Reference proteome</keyword>
<dbReference type="Proteomes" id="UP000663193">
    <property type="component" value="Chromosome 11"/>
</dbReference>
<keyword evidence="1" id="KW-0472">Membrane</keyword>
<feature type="transmembrane region" description="Helical" evidence="1">
    <location>
        <begin position="97"/>
        <end position="117"/>
    </location>
</feature>
<dbReference type="EMBL" id="CP069033">
    <property type="protein sequence ID" value="QRD00758.1"/>
    <property type="molecule type" value="Genomic_DNA"/>
</dbReference>
<reference evidence="3" key="1">
    <citation type="journal article" date="2021" name="BMC Genomics">
        <title>Chromosome-level genome assembly and manually-curated proteome of model necrotroph Parastagonospora nodorum Sn15 reveals a genome-wide trove of candidate effector homologs, and redundancy of virulence-related functions within an accessory chromosome.</title>
        <authorList>
            <person name="Bertazzoni S."/>
            <person name="Jones D.A.B."/>
            <person name="Phan H.T."/>
            <person name="Tan K.-C."/>
            <person name="Hane J.K."/>
        </authorList>
    </citation>
    <scope>NUCLEOTIDE SEQUENCE [LARGE SCALE GENOMIC DNA]</scope>
    <source>
        <strain evidence="3">SN15 / ATCC MYA-4574 / FGSC 10173)</strain>
    </source>
</reference>
<feature type="transmembrane region" description="Helical" evidence="1">
    <location>
        <begin position="6"/>
        <end position="27"/>
    </location>
</feature>
<accession>A0A7U2F8L2</accession>
<dbReference type="VEuPathDB" id="FungiDB:JI435_415760"/>
<dbReference type="AlphaFoldDB" id="A0A7U2F8L2"/>
<evidence type="ECO:0000313" key="3">
    <source>
        <dbReference type="Proteomes" id="UP000663193"/>
    </source>
</evidence>
<keyword evidence="1" id="KW-1133">Transmembrane helix</keyword>
<name>A0A7U2F8L2_PHANO</name>
<gene>
    <name evidence="2" type="ORF">JI435_415760</name>
</gene>
<keyword evidence="1" id="KW-0812">Transmembrane</keyword>
<evidence type="ECO:0000313" key="2">
    <source>
        <dbReference type="EMBL" id="QRD00758.1"/>
    </source>
</evidence>
<evidence type="ECO:0000256" key="1">
    <source>
        <dbReference type="SAM" id="Phobius"/>
    </source>
</evidence>
<sequence>FFGHRFMMSCIALHAFFLLSPFALYAVARGVEIFGITGFGGGGHRITTHEHDVSYLSHFCFLLLFSPIALSTTTPPVSSRIAEKLLPFWSSCHGDQYARACVPFYGSAPLLFVYLTSKKGRRSAFWRGKKSSVDGRTGFLCIIIFLNS</sequence>
<proteinExistence type="predicted"/>
<feature type="non-terminal residue" evidence="2">
    <location>
        <position position="1"/>
    </location>
</feature>